<protein>
    <submittedName>
        <fullName evidence="3">Uncharacterized protein</fullName>
    </submittedName>
</protein>
<dbReference type="RefSeq" id="WP_054933858.1">
    <property type="nucleotide sequence ID" value="NZ_CADFFV010000014.1"/>
</dbReference>
<accession>A0A9Q6S4R1</accession>
<dbReference type="Proteomes" id="UP000509548">
    <property type="component" value="Chromosome 2"/>
</dbReference>
<name>A0A9Q6S4R1_9BURK</name>
<evidence type="ECO:0000313" key="2">
    <source>
        <dbReference type="EMBL" id="MEO1753923.1"/>
    </source>
</evidence>
<organism evidence="3 4">
    <name type="scientific">Paraburkholderia caribensis</name>
    <dbReference type="NCBI Taxonomy" id="75105"/>
    <lineage>
        <taxon>Bacteria</taxon>
        <taxon>Pseudomonadati</taxon>
        <taxon>Pseudomonadota</taxon>
        <taxon>Betaproteobacteria</taxon>
        <taxon>Burkholderiales</taxon>
        <taxon>Burkholderiaceae</taxon>
        <taxon>Paraburkholderia</taxon>
    </lineage>
</organism>
<reference evidence="2 5" key="3">
    <citation type="submission" date="2024-01" db="EMBL/GenBank/DDBJ databases">
        <title>The diversity of rhizobia nodulating Mimosa spp. in eleven states of Brazil covering several biomes is determined by host plant, location, and edaphic factors.</title>
        <authorList>
            <person name="Rouws L."/>
            <person name="Barauna A."/>
            <person name="Beukes C."/>
            <person name="De Faria S.M."/>
            <person name="Gross E."/>
            <person name="Dos Reis Junior F.B."/>
            <person name="Simon M."/>
            <person name="Maluk M."/>
            <person name="Odee D.W."/>
            <person name="Kenicer G."/>
            <person name="Young J.P.W."/>
            <person name="Reis V.M."/>
            <person name="Zilli J."/>
            <person name="James E.K."/>
        </authorList>
    </citation>
    <scope>NUCLEOTIDE SEQUENCE [LARGE SCALE GENOMIC DNA]</scope>
    <source>
        <strain evidence="2 5">JHI1651</strain>
    </source>
</reference>
<dbReference type="EMBL" id="JAYLVJ010000008">
    <property type="protein sequence ID" value="MEO1753923.1"/>
    <property type="molecule type" value="Genomic_DNA"/>
</dbReference>
<evidence type="ECO:0000256" key="1">
    <source>
        <dbReference type="SAM" id="MobiDB-lite"/>
    </source>
</evidence>
<dbReference type="AlphaFoldDB" id="A0A9Q6S4R1"/>
<feature type="region of interest" description="Disordered" evidence="1">
    <location>
        <begin position="82"/>
        <end position="103"/>
    </location>
</feature>
<reference evidence="3" key="2">
    <citation type="submission" date="2016-06" db="EMBL/GenBank/DDBJ databases">
        <authorList>
            <person name="Huang P."/>
            <person name="Jiang X."/>
            <person name="Liu X."/>
        </authorList>
    </citation>
    <scope>NUCLEOTIDE SEQUENCE</scope>
    <source>
        <strain evidence="3">852011</strain>
    </source>
</reference>
<sequence length="103" mass="10888">MLFYHRGIAVQTSAAKRGRLFVSRVSILEEDGEATSLGDLGYFANRQSALAFAMRCATAFADDEPMPKPPCQIVHVTGASQESLSEAAENAAPDERAASAVAA</sequence>
<evidence type="ECO:0000313" key="3">
    <source>
        <dbReference type="EMBL" id="QLB64565.1"/>
    </source>
</evidence>
<evidence type="ECO:0000313" key="5">
    <source>
        <dbReference type="Proteomes" id="UP001462961"/>
    </source>
</evidence>
<dbReference type="EMBL" id="CP015959">
    <property type="protein sequence ID" value="QLB64565.1"/>
    <property type="molecule type" value="Genomic_DNA"/>
</dbReference>
<keyword evidence="5" id="KW-1185">Reference proteome</keyword>
<gene>
    <name evidence="3" type="ORF">A9O66_19055</name>
    <name evidence="2" type="ORF">VOI32_08300</name>
</gene>
<proteinExistence type="predicted"/>
<dbReference type="Proteomes" id="UP001462961">
    <property type="component" value="Unassembled WGS sequence"/>
</dbReference>
<evidence type="ECO:0000313" key="4">
    <source>
        <dbReference type="Proteomes" id="UP000509548"/>
    </source>
</evidence>
<reference evidence="3 4" key="1">
    <citation type="journal article" date="2014" name="Genome Announc.">
        <title>Draft Genome Sequence of the Haloacid-Degrading Burkholderia caribensis Strain MBA4.</title>
        <authorList>
            <person name="Pan Y."/>
            <person name="Kong K.F."/>
            <person name="Tsang J.S."/>
        </authorList>
    </citation>
    <scope>NUCLEOTIDE SEQUENCE [LARGE SCALE GENOMIC DNA]</scope>
    <source>
        <strain evidence="3 4">852011</strain>
    </source>
</reference>